<gene>
    <name evidence="2" type="ORF">AMELA_G00283630</name>
</gene>
<keyword evidence="3" id="KW-1185">Reference proteome</keyword>
<proteinExistence type="predicted"/>
<name>A0A7J5ZKM5_AMEME</name>
<evidence type="ECO:0000313" key="3">
    <source>
        <dbReference type="Proteomes" id="UP000593565"/>
    </source>
</evidence>
<organism evidence="2 3">
    <name type="scientific">Ameiurus melas</name>
    <name type="common">Black bullhead</name>
    <name type="synonym">Silurus melas</name>
    <dbReference type="NCBI Taxonomy" id="219545"/>
    <lineage>
        <taxon>Eukaryota</taxon>
        <taxon>Metazoa</taxon>
        <taxon>Chordata</taxon>
        <taxon>Craniata</taxon>
        <taxon>Vertebrata</taxon>
        <taxon>Euteleostomi</taxon>
        <taxon>Actinopterygii</taxon>
        <taxon>Neopterygii</taxon>
        <taxon>Teleostei</taxon>
        <taxon>Ostariophysi</taxon>
        <taxon>Siluriformes</taxon>
        <taxon>Ictaluridae</taxon>
        <taxon>Ameiurus</taxon>
    </lineage>
</organism>
<dbReference type="AlphaFoldDB" id="A0A7J5ZKM5"/>
<comment type="caution">
    <text evidence="2">The sequence shown here is derived from an EMBL/GenBank/DDBJ whole genome shotgun (WGS) entry which is preliminary data.</text>
</comment>
<feature type="compositionally biased region" description="Basic and acidic residues" evidence="1">
    <location>
        <begin position="10"/>
        <end position="23"/>
    </location>
</feature>
<accession>A0A7J5ZKM5</accession>
<protein>
    <submittedName>
        <fullName evidence="2">Uncharacterized protein</fullName>
    </submittedName>
</protein>
<dbReference type="Proteomes" id="UP000593565">
    <property type="component" value="Unassembled WGS sequence"/>
</dbReference>
<reference evidence="2 3" key="1">
    <citation type="submission" date="2020-02" db="EMBL/GenBank/DDBJ databases">
        <title>A chromosome-scale genome assembly of the black bullhead catfish (Ameiurus melas).</title>
        <authorList>
            <person name="Wen M."/>
            <person name="Zham M."/>
            <person name="Cabau C."/>
            <person name="Klopp C."/>
            <person name="Donnadieu C."/>
            <person name="Roques C."/>
            <person name="Bouchez O."/>
            <person name="Lampietro C."/>
            <person name="Jouanno E."/>
            <person name="Herpin A."/>
            <person name="Louis A."/>
            <person name="Berthelot C."/>
            <person name="Parey E."/>
            <person name="Roest-Crollius H."/>
            <person name="Braasch I."/>
            <person name="Postlethwait J."/>
            <person name="Robinson-Rechavi M."/>
            <person name="Echchiki A."/>
            <person name="Begum T."/>
            <person name="Montfort J."/>
            <person name="Schartl M."/>
            <person name="Bobe J."/>
            <person name="Guiguen Y."/>
        </authorList>
    </citation>
    <scope>NUCLEOTIDE SEQUENCE [LARGE SCALE GENOMIC DNA]</scope>
    <source>
        <strain evidence="2">M_S1</strain>
        <tissue evidence="2">Blood</tissue>
    </source>
</reference>
<dbReference type="EMBL" id="JAAGNN010000028">
    <property type="protein sequence ID" value="KAF4071242.1"/>
    <property type="molecule type" value="Genomic_DNA"/>
</dbReference>
<feature type="region of interest" description="Disordered" evidence="1">
    <location>
        <begin position="1"/>
        <end position="54"/>
    </location>
</feature>
<sequence>MNVSGNQALKTDERVMEGQRSDSPEPSGLSMKSNESIDCPIMFRDGESSTDVRQQMEKSNIINPLESIFKELEHKVITLIKNELKRFKKLLSPDYPACTEREEEIEEDLHSPFVA</sequence>
<evidence type="ECO:0000256" key="1">
    <source>
        <dbReference type="SAM" id="MobiDB-lite"/>
    </source>
</evidence>
<evidence type="ECO:0000313" key="2">
    <source>
        <dbReference type="EMBL" id="KAF4071242.1"/>
    </source>
</evidence>